<dbReference type="KEGG" id="uam:UABAM_01395"/>
<proteinExistence type="predicted"/>
<dbReference type="EMBL" id="AP019860">
    <property type="protein sequence ID" value="BBM87595.1"/>
    <property type="molecule type" value="Genomic_DNA"/>
</dbReference>
<dbReference type="KEGG" id="uam:UABAM_00425"/>
<accession>A0A5S9F1W6</accession>
<dbReference type="EMBL" id="AP019860">
    <property type="protein sequence ID" value="BBM82082.1"/>
    <property type="molecule type" value="Genomic_DNA"/>
</dbReference>
<dbReference type="Proteomes" id="UP000326354">
    <property type="component" value="Chromosome"/>
</dbReference>
<evidence type="ECO:0000313" key="1">
    <source>
        <dbReference type="EMBL" id="BBM82049.1"/>
    </source>
</evidence>
<evidence type="ECO:0000313" key="4">
    <source>
        <dbReference type="EMBL" id="BBM86556.1"/>
    </source>
</evidence>
<dbReference type="KEGG" id="uam:UABAM_06007"/>
<dbReference type="AlphaFoldDB" id="A0A5S9F1W6"/>
<dbReference type="KEGG" id="uam:UABAM_00392"/>
<dbReference type="KEGG" id="uam:UABAM_04942"/>
<reference evidence="3 6" key="1">
    <citation type="submission" date="2019-08" db="EMBL/GenBank/DDBJ databases">
        <title>Complete genome sequence of Candidatus Uab amorphum.</title>
        <authorList>
            <person name="Shiratori T."/>
            <person name="Suzuki S."/>
            <person name="Kakizawa Y."/>
            <person name="Ishida K."/>
        </authorList>
    </citation>
    <scope>NUCLEOTIDE SEQUENCE [LARGE SCALE GENOMIC DNA]</scope>
    <source>
        <strain evidence="3 6">SRT547</strain>
    </source>
</reference>
<organism evidence="3 6">
    <name type="scientific">Uabimicrobium amorphum</name>
    <dbReference type="NCBI Taxonomy" id="2596890"/>
    <lineage>
        <taxon>Bacteria</taxon>
        <taxon>Pseudomonadati</taxon>
        <taxon>Planctomycetota</taxon>
        <taxon>Candidatus Uabimicrobiia</taxon>
        <taxon>Candidatus Uabimicrobiales</taxon>
        <taxon>Candidatus Uabimicrobiaceae</taxon>
        <taxon>Candidatus Uabimicrobium</taxon>
    </lineage>
</organism>
<dbReference type="EMBL" id="AP019860">
    <property type="protein sequence ID" value="BBM86556.1"/>
    <property type="molecule type" value="Genomic_DNA"/>
</dbReference>
<evidence type="ECO:0000313" key="5">
    <source>
        <dbReference type="EMBL" id="BBM87595.1"/>
    </source>
</evidence>
<keyword evidence="6" id="KW-1185">Reference proteome</keyword>
<sequence>MKNLLVVSTMKSVRSELSKKEIVERYKTKKNTLHVAGK</sequence>
<dbReference type="EMBL" id="AP019860">
    <property type="protein sequence ID" value="BBM82049.1"/>
    <property type="molecule type" value="Genomic_DNA"/>
</dbReference>
<evidence type="ECO:0000313" key="2">
    <source>
        <dbReference type="EMBL" id="BBM82082.1"/>
    </source>
</evidence>
<name>A0A5S9F1W6_UABAM</name>
<protein>
    <submittedName>
        <fullName evidence="3">Uncharacterized protein</fullName>
    </submittedName>
</protein>
<evidence type="ECO:0000313" key="6">
    <source>
        <dbReference type="Proteomes" id="UP000326354"/>
    </source>
</evidence>
<evidence type="ECO:0000313" key="3">
    <source>
        <dbReference type="EMBL" id="BBM83045.1"/>
    </source>
</evidence>
<dbReference type="EMBL" id="AP019860">
    <property type="protein sequence ID" value="BBM83045.1"/>
    <property type="molecule type" value="Genomic_DNA"/>
</dbReference>
<gene>
    <name evidence="1" type="ORF">UABAM_00392</name>
    <name evidence="2" type="ORF">UABAM_00425</name>
    <name evidence="3" type="ORF">UABAM_01395</name>
    <name evidence="4" type="ORF">UABAM_04942</name>
    <name evidence="5" type="ORF">UABAM_06007</name>
</gene>